<organism evidence="2 3">
    <name type="scientific">Aspergillus sclerotialis</name>
    <dbReference type="NCBI Taxonomy" id="2070753"/>
    <lineage>
        <taxon>Eukaryota</taxon>
        <taxon>Fungi</taxon>
        <taxon>Dikarya</taxon>
        <taxon>Ascomycota</taxon>
        <taxon>Pezizomycotina</taxon>
        <taxon>Eurotiomycetes</taxon>
        <taxon>Eurotiomycetidae</taxon>
        <taxon>Eurotiales</taxon>
        <taxon>Aspergillaceae</taxon>
        <taxon>Aspergillus</taxon>
        <taxon>Aspergillus subgen. Polypaecilum</taxon>
    </lineage>
</organism>
<evidence type="ECO:0000313" key="2">
    <source>
        <dbReference type="EMBL" id="RJE17019.1"/>
    </source>
</evidence>
<dbReference type="AlphaFoldDB" id="A0A3A2Z1U5"/>
<gene>
    <name evidence="2" type="ORF">PHISCL_10644</name>
</gene>
<keyword evidence="3" id="KW-1185">Reference proteome</keyword>
<dbReference type="Proteomes" id="UP000266188">
    <property type="component" value="Unassembled WGS sequence"/>
</dbReference>
<name>A0A3A2Z1U5_9EURO</name>
<accession>A0A3A2Z1U5</accession>
<feature type="compositionally biased region" description="Polar residues" evidence="1">
    <location>
        <begin position="41"/>
        <end position="60"/>
    </location>
</feature>
<dbReference type="OrthoDB" id="5416172at2759"/>
<protein>
    <submittedName>
        <fullName evidence="2">Uncharacterized protein</fullName>
    </submittedName>
</protein>
<reference evidence="3" key="1">
    <citation type="submission" date="2017-02" db="EMBL/GenBank/DDBJ databases">
        <authorList>
            <person name="Tafer H."/>
            <person name="Lopandic K."/>
        </authorList>
    </citation>
    <scope>NUCLEOTIDE SEQUENCE [LARGE SCALE GENOMIC DNA]</scope>
    <source>
        <strain evidence="3">CBS 366.77</strain>
    </source>
</reference>
<dbReference type="EMBL" id="MVGC01001837">
    <property type="protein sequence ID" value="RJE17019.1"/>
    <property type="molecule type" value="Genomic_DNA"/>
</dbReference>
<feature type="region of interest" description="Disordered" evidence="1">
    <location>
        <begin position="1"/>
        <end position="109"/>
    </location>
</feature>
<proteinExistence type="predicted"/>
<feature type="non-terminal residue" evidence="2">
    <location>
        <position position="109"/>
    </location>
</feature>
<evidence type="ECO:0000313" key="3">
    <source>
        <dbReference type="Proteomes" id="UP000266188"/>
    </source>
</evidence>
<sequence>MTSNEDPHKGGTLSELAEGTSIPNDAGLQRVIPSLPRPDQMSENSQFDNQGLAEPTSTLAVDNPTDLPRSTRDIGMSGEVMTGTGDSLNAEVESKRTQIGANAPGFRGD</sequence>
<comment type="caution">
    <text evidence="2">The sequence shown here is derived from an EMBL/GenBank/DDBJ whole genome shotgun (WGS) entry which is preliminary data.</text>
</comment>
<evidence type="ECO:0000256" key="1">
    <source>
        <dbReference type="SAM" id="MobiDB-lite"/>
    </source>
</evidence>